<name>A0A8J9W023_BRALA</name>
<gene>
    <name evidence="2" type="primary">Hypp425</name>
    <name evidence="2" type="ORF">BLAG_LOCUS1418</name>
</gene>
<keyword evidence="3" id="KW-1185">Reference proteome</keyword>
<keyword evidence="1" id="KW-0472">Membrane</keyword>
<dbReference type="EMBL" id="OV696686">
    <property type="protein sequence ID" value="CAH1232153.1"/>
    <property type="molecule type" value="Genomic_DNA"/>
</dbReference>
<dbReference type="OrthoDB" id="10329521at2759"/>
<dbReference type="AlphaFoldDB" id="A0A8J9W023"/>
<evidence type="ECO:0000313" key="2">
    <source>
        <dbReference type="EMBL" id="CAH1232153.1"/>
    </source>
</evidence>
<proteinExistence type="predicted"/>
<protein>
    <submittedName>
        <fullName evidence="2">Hypp425 protein</fullName>
    </submittedName>
</protein>
<reference evidence="2" key="1">
    <citation type="submission" date="2022-01" db="EMBL/GenBank/DDBJ databases">
        <authorList>
            <person name="Braso-Vives M."/>
        </authorList>
    </citation>
    <scope>NUCLEOTIDE SEQUENCE</scope>
</reference>
<sequence length="173" mass="19487">MMRFKSAEIPKSDGGLVRSLGCKPRDFGIGRIVASTRLQTWLERVEIAQRWRLEKAAAHTLRDVETKTNSETKMTSLRVVLVLLLVVVTSSFSAPVPAKSDDKKGNGVSTEEEKIREIQYAPTVNEDECYEDPKGNIHFQGIKCWDPSWAMLSDPLCVRTWEDDRCCPTVLCA</sequence>
<evidence type="ECO:0000256" key="1">
    <source>
        <dbReference type="SAM" id="Phobius"/>
    </source>
</evidence>
<keyword evidence="1" id="KW-1133">Transmembrane helix</keyword>
<organism evidence="2 3">
    <name type="scientific">Branchiostoma lanceolatum</name>
    <name type="common">Common lancelet</name>
    <name type="synonym">Amphioxus lanceolatum</name>
    <dbReference type="NCBI Taxonomy" id="7740"/>
    <lineage>
        <taxon>Eukaryota</taxon>
        <taxon>Metazoa</taxon>
        <taxon>Chordata</taxon>
        <taxon>Cephalochordata</taxon>
        <taxon>Leptocardii</taxon>
        <taxon>Amphioxiformes</taxon>
        <taxon>Branchiostomatidae</taxon>
        <taxon>Branchiostoma</taxon>
    </lineage>
</organism>
<accession>A0A8J9W023</accession>
<dbReference type="Proteomes" id="UP000838412">
    <property type="component" value="Chromosome 1"/>
</dbReference>
<feature type="transmembrane region" description="Helical" evidence="1">
    <location>
        <begin position="77"/>
        <end position="96"/>
    </location>
</feature>
<evidence type="ECO:0000313" key="3">
    <source>
        <dbReference type="Proteomes" id="UP000838412"/>
    </source>
</evidence>
<keyword evidence="1" id="KW-0812">Transmembrane</keyword>